<keyword evidence="1" id="KW-0472">Membrane</keyword>
<accession>A0A7T4EH08</accession>
<evidence type="ECO:0008006" key="5">
    <source>
        <dbReference type="Google" id="ProtNLM"/>
    </source>
</evidence>
<organism evidence="3 4">
    <name type="scientific">Corynebacterium glucuronolyticum</name>
    <dbReference type="NCBI Taxonomy" id="39791"/>
    <lineage>
        <taxon>Bacteria</taxon>
        <taxon>Bacillati</taxon>
        <taxon>Actinomycetota</taxon>
        <taxon>Actinomycetes</taxon>
        <taxon>Mycobacteriales</taxon>
        <taxon>Corynebacteriaceae</taxon>
        <taxon>Corynebacterium</taxon>
    </lineage>
</organism>
<dbReference type="EMBL" id="CP066007">
    <property type="protein sequence ID" value="QQB47213.1"/>
    <property type="molecule type" value="Genomic_DNA"/>
</dbReference>
<dbReference type="Proteomes" id="UP000596145">
    <property type="component" value="Chromosome"/>
</dbReference>
<keyword evidence="1" id="KW-1133">Transmembrane helix</keyword>
<dbReference type="GeneID" id="92760967"/>
<gene>
    <name evidence="3" type="ORF">I6I10_04725</name>
</gene>
<reference evidence="3 4" key="1">
    <citation type="submission" date="2020-12" db="EMBL/GenBank/DDBJ databases">
        <title>FDA dAtabase for Regulatory Grade micrObial Sequences (FDA-ARGOS): Supporting development and validation of Infectious Disease Dx tests.</title>
        <authorList>
            <person name="Sproer C."/>
            <person name="Gronow S."/>
            <person name="Severitt S."/>
            <person name="Schroder I."/>
            <person name="Tallon L."/>
            <person name="Sadzewicz L."/>
            <person name="Zhao X."/>
            <person name="Boylan J."/>
            <person name="Ott S."/>
            <person name="Bowen H."/>
            <person name="Vavikolanu K."/>
            <person name="Mehta A."/>
            <person name="Aluvathingal J."/>
            <person name="Nadendla S."/>
            <person name="Lowell S."/>
            <person name="Myers T."/>
            <person name="Yan Y."/>
            <person name="Sichtig H."/>
        </authorList>
    </citation>
    <scope>NUCLEOTIDE SEQUENCE [LARGE SCALE GENOMIC DNA]</scope>
    <source>
        <strain evidence="3 4">FDAARGOS_1053</strain>
    </source>
</reference>
<feature type="signal peptide" evidence="2">
    <location>
        <begin position="1"/>
        <end position="25"/>
    </location>
</feature>
<dbReference type="RefSeq" id="WP_084036521.1">
    <property type="nucleotide sequence ID" value="NZ_CP066007.1"/>
</dbReference>
<keyword evidence="1" id="KW-0812">Transmembrane</keyword>
<name>A0A7T4EH08_9CORY</name>
<evidence type="ECO:0000256" key="1">
    <source>
        <dbReference type="SAM" id="Phobius"/>
    </source>
</evidence>
<dbReference type="OrthoDB" id="9924743at2"/>
<feature type="transmembrane region" description="Helical" evidence="1">
    <location>
        <begin position="223"/>
        <end position="245"/>
    </location>
</feature>
<protein>
    <recommendedName>
        <fullName evidence="5">Secreted protein</fullName>
    </recommendedName>
</protein>
<proteinExistence type="predicted"/>
<evidence type="ECO:0000256" key="2">
    <source>
        <dbReference type="SAM" id="SignalP"/>
    </source>
</evidence>
<dbReference type="AlphaFoldDB" id="A0A7T4EH08"/>
<keyword evidence="2" id="KW-0732">Signal</keyword>
<evidence type="ECO:0000313" key="3">
    <source>
        <dbReference type="EMBL" id="QQB47213.1"/>
    </source>
</evidence>
<feature type="chain" id="PRO_5034891017" description="Secreted protein" evidence="2">
    <location>
        <begin position="26"/>
        <end position="263"/>
    </location>
</feature>
<evidence type="ECO:0000313" key="4">
    <source>
        <dbReference type="Proteomes" id="UP000596145"/>
    </source>
</evidence>
<sequence>MKKIAAVTTAVAVSLAGVAVPQAEAYQITVNPNGTCTFTGTQADTDYGIQATKDFWLEIARAYDSYTPGTYQDLASLWTGKLPTTNETKIYNVTMSLYNKTRDKSGGTELAQIIMDAYGKIADAAIQMNNTPIGQSTTFTKAKAQELIDRGVSPKPVLPPEAKFGIPEVDNMLSKMIDAQYAYMNKLEKLALINARWCVEGRSGDTSFAAGAEAAGLSEEAAIGLSVTAGVLALVGIIAALITYVPAVRALMPPQILALLPAA</sequence>